<dbReference type="GO" id="GO:0005506">
    <property type="term" value="F:iron ion binding"/>
    <property type="evidence" value="ECO:0007669"/>
    <property type="project" value="InterPro"/>
</dbReference>
<dbReference type="Gene3D" id="1.10.630.10">
    <property type="entry name" value="Cytochrome P450"/>
    <property type="match status" value="1"/>
</dbReference>
<accession>J4GMJ4</accession>
<dbReference type="RefSeq" id="XP_012179413.1">
    <property type="nucleotide sequence ID" value="XM_012324023.1"/>
</dbReference>
<dbReference type="AlphaFoldDB" id="J4GMJ4"/>
<evidence type="ECO:0000313" key="2">
    <source>
        <dbReference type="Proteomes" id="UP000006352"/>
    </source>
</evidence>
<proteinExistence type="predicted"/>
<dbReference type="GO" id="GO:0016705">
    <property type="term" value="F:oxidoreductase activity, acting on paired donors, with incorporation or reduction of molecular oxygen"/>
    <property type="evidence" value="ECO:0007669"/>
    <property type="project" value="InterPro"/>
</dbReference>
<evidence type="ECO:0000313" key="1">
    <source>
        <dbReference type="EMBL" id="CCM00130.1"/>
    </source>
</evidence>
<reference evidence="1 2" key="1">
    <citation type="journal article" date="2012" name="Appl. Environ. Microbiol.">
        <title>Short-read sequencing for genomic analysis of the brown rot fungus Fibroporia radiculosa.</title>
        <authorList>
            <person name="Tang J.D."/>
            <person name="Perkins A.D."/>
            <person name="Sonstegard T.S."/>
            <person name="Schroeder S.G."/>
            <person name="Burgess S.C."/>
            <person name="Diehl S.V."/>
        </authorList>
    </citation>
    <scope>NUCLEOTIDE SEQUENCE [LARGE SCALE GENOMIC DNA]</scope>
    <source>
        <strain evidence="1 2">TFFH 294</strain>
    </source>
</reference>
<dbReference type="OrthoDB" id="1470350at2759"/>
<sequence>MITKTNIPGVYANLMTFIGGKKACIGFKFSEMEMKIVLSVLLSNFTFELTNKPVVWNAGGLRYPTVSTVSNKPQMLPKVRFYEGAKASW</sequence>
<gene>
    <name evidence="1" type="ORF">FIBRA_02157</name>
</gene>
<dbReference type="GeneID" id="24095041"/>
<dbReference type="SUPFAM" id="SSF48264">
    <property type="entry name" value="Cytochrome P450"/>
    <property type="match status" value="1"/>
</dbReference>
<dbReference type="Proteomes" id="UP000006352">
    <property type="component" value="Unassembled WGS sequence"/>
</dbReference>
<dbReference type="EMBL" id="HE796966">
    <property type="protein sequence ID" value="CCM00130.1"/>
    <property type="molecule type" value="Genomic_DNA"/>
</dbReference>
<protein>
    <recommendedName>
        <fullName evidence="3">Cytochrome P450</fullName>
    </recommendedName>
</protein>
<dbReference type="GO" id="GO:0020037">
    <property type="term" value="F:heme binding"/>
    <property type="evidence" value="ECO:0007669"/>
    <property type="project" value="InterPro"/>
</dbReference>
<dbReference type="InParanoid" id="J4GMJ4"/>
<name>J4GMJ4_9APHY</name>
<keyword evidence="2" id="KW-1185">Reference proteome</keyword>
<dbReference type="InterPro" id="IPR036396">
    <property type="entry name" value="Cyt_P450_sf"/>
</dbReference>
<dbReference type="GO" id="GO:0004497">
    <property type="term" value="F:monooxygenase activity"/>
    <property type="evidence" value="ECO:0007669"/>
    <property type="project" value="InterPro"/>
</dbReference>
<organism evidence="1 2">
    <name type="scientific">Fibroporia radiculosa</name>
    <dbReference type="NCBI Taxonomy" id="599839"/>
    <lineage>
        <taxon>Eukaryota</taxon>
        <taxon>Fungi</taxon>
        <taxon>Dikarya</taxon>
        <taxon>Basidiomycota</taxon>
        <taxon>Agaricomycotina</taxon>
        <taxon>Agaricomycetes</taxon>
        <taxon>Polyporales</taxon>
        <taxon>Fibroporiaceae</taxon>
        <taxon>Fibroporia</taxon>
    </lineage>
</organism>
<dbReference type="InterPro" id="IPR001128">
    <property type="entry name" value="Cyt_P450"/>
</dbReference>
<dbReference type="HOGENOM" id="CLU_001570_5_11_1"/>
<evidence type="ECO:0008006" key="3">
    <source>
        <dbReference type="Google" id="ProtNLM"/>
    </source>
</evidence>
<dbReference type="Pfam" id="PF00067">
    <property type="entry name" value="p450"/>
    <property type="match status" value="1"/>
</dbReference>